<protein>
    <recommendedName>
        <fullName evidence="1">Protein kinase domain-containing protein</fullName>
    </recommendedName>
</protein>
<dbReference type="Gene3D" id="1.10.510.10">
    <property type="entry name" value="Transferase(Phosphotransferase) domain 1"/>
    <property type="match status" value="1"/>
</dbReference>
<sequence length="31" mass="3401">MKGTPVFMSPEVASSFPYEPFPVDVWALGIT</sequence>
<comment type="caution">
    <text evidence="2">The sequence shown here is derived from an EMBL/GenBank/DDBJ whole genome shotgun (WGS) entry which is preliminary data.</text>
</comment>
<dbReference type="AlphaFoldDB" id="A0A5J4PH91"/>
<dbReference type="InterPro" id="IPR000719">
    <property type="entry name" value="Prot_kinase_dom"/>
</dbReference>
<feature type="non-terminal residue" evidence="2">
    <location>
        <position position="31"/>
    </location>
</feature>
<name>A0A5J4PH91_9EUKA</name>
<accession>A0A5J4PH91</accession>
<gene>
    <name evidence="2" type="ORF">EZS28_056600</name>
</gene>
<dbReference type="OrthoDB" id="4062651at2759"/>
<dbReference type="EMBL" id="SNRW01050587">
    <property type="protein sequence ID" value="KAA6308916.1"/>
    <property type="molecule type" value="Genomic_DNA"/>
</dbReference>
<proteinExistence type="predicted"/>
<dbReference type="PROSITE" id="PS50011">
    <property type="entry name" value="PROTEIN_KINASE_DOM"/>
    <property type="match status" value="1"/>
</dbReference>
<reference evidence="2 3" key="1">
    <citation type="submission" date="2019-03" db="EMBL/GenBank/DDBJ databases">
        <title>Single cell metagenomics reveals metabolic interactions within the superorganism composed of flagellate Streblomastix strix and complex community of Bacteroidetes bacteria on its surface.</title>
        <authorList>
            <person name="Treitli S.C."/>
            <person name="Kolisko M."/>
            <person name="Husnik F."/>
            <person name="Keeling P."/>
            <person name="Hampl V."/>
        </authorList>
    </citation>
    <scope>NUCLEOTIDE SEQUENCE [LARGE SCALE GENOMIC DNA]</scope>
    <source>
        <strain evidence="2">ST1C</strain>
    </source>
</reference>
<dbReference type="GO" id="GO:0004672">
    <property type="term" value="F:protein kinase activity"/>
    <property type="evidence" value="ECO:0007669"/>
    <property type="project" value="InterPro"/>
</dbReference>
<evidence type="ECO:0000313" key="3">
    <source>
        <dbReference type="Proteomes" id="UP000324800"/>
    </source>
</evidence>
<evidence type="ECO:0000313" key="2">
    <source>
        <dbReference type="EMBL" id="KAA6308916.1"/>
    </source>
</evidence>
<dbReference type="Proteomes" id="UP000324800">
    <property type="component" value="Unassembled WGS sequence"/>
</dbReference>
<dbReference type="SUPFAM" id="SSF56112">
    <property type="entry name" value="Protein kinase-like (PK-like)"/>
    <property type="match status" value="1"/>
</dbReference>
<dbReference type="InterPro" id="IPR011009">
    <property type="entry name" value="Kinase-like_dom_sf"/>
</dbReference>
<organism evidence="2 3">
    <name type="scientific">Streblomastix strix</name>
    <dbReference type="NCBI Taxonomy" id="222440"/>
    <lineage>
        <taxon>Eukaryota</taxon>
        <taxon>Metamonada</taxon>
        <taxon>Preaxostyla</taxon>
        <taxon>Oxymonadida</taxon>
        <taxon>Streblomastigidae</taxon>
        <taxon>Streblomastix</taxon>
    </lineage>
</organism>
<evidence type="ECO:0000259" key="1">
    <source>
        <dbReference type="PROSITE" id="PS50011"/>
    </source>
</evidence>
<dbReference type="GO" id="GO:0005524">
    <property type="term" value="F:ATP binding"/>
    <property type="evidence" value="ECO:0007669"/>
    <property type="project" value="InterPro"/>
</dbReference>
<feature type="domain" description="Protein kinase" evidence="1">
    <location>
        <begin position="1"/>
        <end position="31"/>
    </location>
</feature>